<dbReference type="EMBL" id="BRXY01000407">
    <property type="protein sequence ID" value="GMH92976.1"/>
    <property type="molecule type" value="Genomic_DNA"/>
</dbReference>
<reference evidence="2" key="1">
    <citation type="journal article" date="2023" name="Commun. Biol.">
        <title>Genome analysis of Parmales, the sister group of diatoms, reveals the evolutionary specialization of diatoms from phago-mixotrophs to photoautotrophs.</title>
        <authorList>
            <person name="Ban H."/>
            <person name="Sato S."/>
            <person name="Yoshikawa S."/>
            <person name="Yamada K."/>
            <person name="Nakamura Y."/>
            <person name="Ichinomiya M."/>
            <person name="Sato N."/>
            <person name="Blanc-Mathieu R."/>
            <person name="Endo H."/>
            <person name="Kuwata A."/>
            <person name="Ogata H."/>
        </authorList>
    </citation>
    <scope>NUCLEOTIDE SEQUENCE [LARGE SCALE GENOMIC DNA]</scope>
    <source>
        <strain evidence="2">NIES 3701</strain>
    </source>
</reference>
<dbReference type="Proteomes" id="UP001165085">
    <property type="component" value="Unassembled WGS sequence"/>
</dbReference>
<accession>A0A9W7BM99</accession>
<name>A0A9W7BM99_9STRA</name>
<organism evidence="1 2">
    <name type="scientific">Triparma strigata</name>
    <dbReference type="NCBI Taxonomy" id="1606541"/>
    <lineage>
        <taxon>Eukaryota</taxon>
        <taxon>Sar</taxon>
        <taxon>Stramenopiles</taxon>
        <taxon>Ochrophyta</taxon>
        <taxon>Bolidophyceae</taxon>
        <taxon>Parmales</taxon>
        <taxon>Triparmaceae</taxon>
        <taxon>Triparma</taxon>
    </lineage>
</organism>
<dbReference type="AlphaFoldDB" id="A0A9W7BM99"/>
<sequence>MLKIKELTDASPNSEIVVHHFVGGDKGDSPETRLAASQKESCRGSWGCGTVRPTFVLRDGSIVRNLAEIEASVGARKANGSTEKVVHLIEAWSSTNSLNIDNLEAALHQKHIPSPKPNASFLPVERAPADLTRLLVGCPSPTAAQPF</sequence>
<comment type="caution">
    <text evidence="1">The sequence shown here is derived from an EMBL/GenBank/DDBJ whole genome shotgun (WGS) entry which is preliminary data.</text>
</comment>
<evidence type="ECO:0000313" key="1">
    <source>
        <dbReference type="EMBL" id="GMH92976.1"/>
    </source>
</evidence>
<protein>
    <submittedName>
        <fullName evidence="1">Uncharacterized protein</fullName>
    </submittedName>
</protein>
<proteinExistence type="predicted"/>
<gene>
    <name evidence="1" type="ORF">TrST_g3825</name>
</gene>
<keyword evidence="2" id="KW-1185">Reference proteome</keyword>
<evidence type="ECO:0000313" key="2">
    <source>
        <dbReference type="Proteomes" id="UP001165085"/>
    </source>
</evidence>